<proteinExistence type="predicted"/>
<organism evidence="2">
    <name type="scientific">uncultured Solirubrobacteraceae bacterium</name>
    <dbReference type="NCBI Taxonomy" id="1162706"/>
    <lineage>
        <taxon>Bacteria</taxon>
        <taxon>Bacillati</taxon>
        <taxon>Actinomycetota</taxon>
        <taxon>Thermoleophilia</taxon>
        <taxon>Solirubrobacterales</taxon>
        <taxon>Solirubrobacteraceae</taxon>
        <taxon>environmental samples</taxon>
    </lineage>
</organism>
<gene>
    <name evidence="2" type="ORF">AVDCRST_MAG65-1272</name>
</gene>
<protein>
    <recommendedName>
        <fullName evidence="1">NAD(P)-binding domain-containing protein</fullName>
    </recommendedName>
</protein>
<dbReference type="AlphaFoldDB" id="A0A6J4RN94"/>
<feature type="domain" description="NAD(P)-binding" evidence="1">
    <location>
        <begin position="14"/>
        <end position="186"/>
    </location>
</feature>
<name>A0A6J4RN94_9ACTN</name>
<reference evidence="2" key="1">
    <citation type="submission" date="2020-02" db="EMBL/GenBank/DDBJ databases">
        <authorList>
            <person name="Meier V. D."/>
        </authorList>
    </citation>
    <scope>NUCLEOTIDE SEQUENCE</scope>
    <source>
        <strain evidence="2">AVDCRST_MAG65</strain>
    </source>
</reference>
<accession>A0A6J4RN94</accession>
<dbReference type="InterPro" id="IPR016040">
    <property type="entry name" value="NAD(P)-bd_dom"/>
</dbReference>
<sequence>MAARRHSGLIAVTGATGGVGGRVARRLAESGVVQRLVVRDPGRAPRLIGAQVVWGGSLGEGDQFTRALEGVDTLFLVSAEEAADRVARHTAAVDSAVAAGVSRIVYLSLLGAAPDATFTFARDHHATEEHIRSTGLAFTFLRPSLYAEMLPRMMGSSGALAGPAGDGRVSWVSRDDVAAVATAVLSGDAHDGQTYDVTGPESRGFASAADELARRVGRPIVYVGESVAEAYASRAAYGAPRFEVDGWVTSYLAVAAGDFDVVSDSVPRLTGRASQTLPEYLDAHPEDWAHLRR</sequence>
<dbReference type="CDD" id="cd05269">
    <property type="entry name" value="TMR_SDR_a"/>
    <property type="match status" value="1"/>
</dbReference>
<dbReference type="InterPro" id="IPR036291">
    <property type="entry name" value="NAD(P)-bd_dom_sf"/>
</dbReference>
<evidence type="ECO:0000313" key="2">
    <source>
        <dbReference type="EMBL" id="CAA9478035.1"/>
    </source>
</evidence>
<dbReference type="PANTHER" id="PTHR43162:SF1">
    <property type="entry name" value="PRESTALK A DIFFERENTIATION PROTEIN A"/>
    <property type="match status" value="1"/>
</dbReference>
<dbReference type="PANTHER" id="PTHR43162">
    <property type="match status" value="1"/>
</dbReference>
<dbReference type="Gene3D" id="3.40.50.720">
    <property type="entry name" value="NAD(P)-binding Rossmann-like Domain"/>
    <property type="match status" value="1"/>
</dbReference>
<dbReference type="EMBL" id="CADCVL010000214">
    <property type="protein sequence ID" value="CAA9478035.1"/>
    <property type="molecule type" value="Genomic_DNA"/>
</dbReference>
<dbReference type="InterPro" id="IPR051604">
    <property type="entry name" value="Ergot_Alk_Oxidoreductase"/>
</dbReference>
<dbReference type="Pfam" id="PF13460">
    <property type="entry name" value="NAD_binding_10"/>
    <property type="match status" value="1"/>
</dbReference>
<dbReference type="Gene3D" id="3.90.25.10">
    <property type="entry name" value="UDP-galactose 4-epimerase, domain 1"/>
    <property type="match status" value="1"/>
</dbReference>
<evidence type="ECO:0000259" key="1">
    <source>
        <dbReference type="Pfam" id="PF13460"/>
    </source>
</evidence>
<dbReference type="SUPFAM" id="SSF51735">
    <property type="entry name" value="NAD(P)-binding Rossmann-fold domains"/>
    <property type="match status" value="1"/>
</dbReference>